<dbReference type="AlphaFoldDB" id="A0A543K631"/>
<accession>A0A543K631</accession>
<dbReference type="EMBL" id="VFPT01000002">
    <property type="protein sequence ID" value="TQM90533.1"/>
    <property type="molecule type" value="Genomic_DNA"/>
</dbReference>
<gene>
    <name evidence="2" type="ORF">BD293_3926</name>
</gene>
<feature type="compositionally biased region" description="Basic and acidic residues" evidence="1">
    <location>
        <begin position="19"/>
        <end position="32"/>
    </location>
</feature>
<evidence type="ECO:0000313" key="3">
    <source>
        <dbReference type="Proteomes" id="UP000320582"/>
    </source>
</evidence>
<organism evidence="2 3">
    <name type="scientific">Roseinatronobacter monicus</name>
    <dbReference type="NCBI Taxonomy" id="393481"/>
    <lineage>
        <taxon>Bacteria</taxon>
        <taxon>Pseudomonadati</taxon>
        <taxon>Pseudomonadota</taxon>
        <taxon>Alphaproteobacteria</taxon>
        <taxon>Rhodobacterales</taxon>
        <taxon>Paracoccaceae</taxon>
        <taxon>Roseinatronobacter</taxon>
    </lineage>
</organism>
<feature type="region of interest" description="Disordered" evidence="1">
    <location>
        <begin position="100"/>
        <end position="120"/>
    </location>
</feature>
<proteinExistence type="predicted"/>
<dbReference type="Proteomes" id="UP000320582">
    <property type="component" value="Unassembled WGS sequence"/>
</dbReference>
<comment type="caution">
    <text evidence="2">The sequence shown here is derived from an EMBL/GenBank/DDBJ whole genome shotgun (WGS) entry which is preliminary data.</text>
</comment>
<keyword evidence="3" id="KW-1185">Reference proteome</keyword>
<evidence type="ECO:0000256" key="1">
    <source>
        <dbReference type="SAM" id="MobiDB-lite"/>
    </source>
</evidence>
<evidence type="ECO:0000313" key="2">
    <source>
        <dbReference type="EMBL" id="TQM90533.1"/>
    </source>
</evidence>
<feature type="region of interest" description="Disordered" evidence="1">
    <location>
        <begin position="1"/>
        <end position="54"/>
    </location>
</feature>
<protein>
    <submittedName>
        <fullName evidence="2">Uncharacterized protein</fullName>
    </submittedName>
</protein>
<reference evidence="2 3" key="1">
    <citation type="submission" date="2019-06" db="EMBL/GenBank/DDBJ databases">
        <title>Genomic Encyclopedia of Archaeal and Bacterial Type Strains, Phase II (KMG-II): from individual species to whole genera.</title>
        <authorList>
            <person name="Goeker M."/>
        </authorList>
    </citation>
    <scope>NUCLEOTIDE SEQUENCE [LARGE SCALE GENOMIC DNA]</scope>
    <source>
        <strain evidence="2 3">DSM 18423</strain>
    </source>
</reference>
<sequence>MLRNARVTGSGKAAPRRSSHPDRQQRAGHDRAVVGGGELPDGTVAMLPQHQTSATVRDVTRKWADGVRPGRCIAGRWIKLSAEILMPSLYQHIADAYADTSRSRSRNFRNTSRSGSKRST</sequence>
<name>A0A543K631_9RHOB</name>